<sequence length="89" mass="10776">MDAFIEKEEEIEREYRRHLSARRRRRMFCRHLCGGRRARAHYCIINATVPVLQRFFANEDTRPDFRLGREASQQLLVALKTERHHGWPL</sequence>
<dbReference type="EMBL" id="JASDAP010000024">
    <property type="protein sequence ID" value="KAK1881047.1"/>
    <property type="molecule type" value="Genomic_DNA"/>
</dbReference>
<gene>
    <name evidence="1" type="ORF">KUDE01_024215</name>
</gene>
<keyword evidence="2" id="KW-1185">Reference proteome</keyword>
<dbReference type="AlphaFoldDB" id="A0AAD9EXH1"/>
<dbReference type="Proteomes" id="UP001228049">
    <property type="component" value="Unassembled WGS sequence"/>
</dbReference>
<proteinExistence type="predicted"/>
<reference evidence="1" key="1">
    <citation type="submission" date="2023-04" db="EMBL/GenBank/DDBJ databases">
        <title>Chromosome-level genome of Chaenocephalus aceratus.</title>
        <authorList>
            <person name="Park H."/>
        </authorList>
    </citation>
    <scope>NUCLEOTIDE SEQUENCE</scope>
    <source>
        <strain evidence="1">DE</strain>
        <tissue evidence="1">Muscle</tissue>
    </source>
</reference>
<comment type="caution">
    <text evidence="1">The sequence shown here is derived from an EMBL/GenBank/DDBJ whole genome shotgun (WGS) entry which is preliminary data.</text>
</comment>
<name>A0AAD9EXH1_DISEL</name>
<protein>
    <submittedName>
        <fullName evidence="1">Retinoblastoma-related protein 1</fullName>
    </submittedName>
</protein>
<evidence type="ECO:0000313" key="2">
    <source>
        <dbReference type="Proteomes" id="UP001228049"/>
    </source>
</evidence>
<organism evidence="1 2">
    <name type="scientific">Dissostichus eleginoides</name>
    <name type="common">Patagonian toothfish</name>
    <name type="synonym">Dissostichus amissus</name>
    <dbReference type="NCBI Taxonomy" id="100907"/>
    <lineage>
        <taxon>Eukaryota</taxon>
        <taxon>Metazoa</taxon>
        <taxon>Chordata</taxon>
        <taxon>Craniata</taxon>
        <taxon>Vertebrata</taxon>
        <taxon>Euteleostomi</taxon>
        <taxon>Actinopterygii</taxon>
        <taxon>Neopterygii</taxon>
        <taxon>Teleostei</taxon>
        <taxon>Neoteleostei</taxon>
        <taxon>Acanthomorphata</taxon>
        <taxon>Eupercaria</taxon>
        <taxon>Perciformes</taxon>
        <taxon>Notothenioidei</taxon>
        <taxon>Nototheniidae</taxon>
        <taxon>Dissostichus</taxon>
    </lineage>
</organism>
<evidence type="ECO:0000313" key="1">
    <source>
        <dbReference type="EMBL" id="KAK1881047.1"/>
    </source>
</evidence>
<accession>A0AAD9EXH1</accession>